<proteinExistence type="predicted"/>
<name>A0A926WCU3_9NOST</name>
<comment type="caution">
    <text evidence="2">The sequence shown here is derived from an EMBL/GenBank/DDBJ whole genome shotgun (WGS) entry which is preliminary data.</text>
</comment>
<accession>A0A926WCU3</accession>
<keyword evidence="3" id="KW-1185">Reference proteome</keyword>
<protein>
    <submittedName>
        <fullName evidence="2">Uncharacterized protein</fullName>
    </submittedName>
</protein>
<feature type="region of interest" description="Disordered" evidence="1">
    <location>
        <begin position="47"/>
        <end position="91"/>
    </location>
</feature>
<dbReference type="Proteomes" id="UP000662185">
    <property type="component" value="Unassembled WGS sequence"/>
</dbReference>
<organism evidence="2 3">
    <name type="scientific">Anabaena sphaerica FACHB-251</name>
    <dbReference type="NCBI Taxonomy" id="2692883"/>
    <lineage>
        <taxon>Bacteria</taxon>
        <taxon>Bacillati</taxon>
        <taxon>Cyanobacteriota</taxon>
        <taxon>Cyanophyceae</taxon>
        <taxon>Nostocales</taxon>
        <taxon>Nostocaceae</taxon>
        <taxon>Anabaena</taxon>
    </lineage>
</organism>
<sequence>MSDKVKPNPNQATTHDAKLAAEQIVNGEEKAPKVDFEADYAAAQQFSVSEIDRTDEGSAAAEAATAPKYDIPEPEETQTQAQSTGNPDDYVEMAKEIGASRDEAVTSISDDLVKKALKKGEAAHQ</sequence>
<feature type="compositionally biased region" description="Polar residues" evidence="1">
    <location>
        <begin position="77"/>
        <end position="86"/>
    </location>
</feature>
<evidence type="ECO:0000313" key="3">
    <source>
        <dbReference type="Proteomes" id="UP000662185"/>
    </source>
</evidence>
<evidence type="ECO:0000256" key="1">
    <source>
        <dbReference type="SAM" id="MobiDB-lite"/>
    </source>
</evidence>
<evidence type="ECO:0000313" key="2">
    <source>
        <dbReference type="EMBL" id="MBD2292276.1"/>
    </source>
</evidence>
<dbReference type="EMBL" id="JACJQU010000001">
    <property type="protein sequence ID" value="MBD2292276.1"/>
    <property type="molecule type" value="Genomic_DNA"/>
</dbReference>
<dbReference type="AlphaFoldDB" id="A0A926WCU3"/>
<dbReference type="RefSeq" id="WP_190556541.1">
    <property type="nucleotide sequence ID" value="NZ_JACJQU010000001.1"/>
</dbReference>
<gene>
    <name evidence="2" type="ORF">H6G06_01950</name>
</gene>
<reference evidence="3" key="1">
    <citation type="journal article" date="2020" name="ISME J.">
        <title>Comparative genomics reveals insights into cyanobacterial evolution and habitat adaptation.</title>
        <authorList>
            <person name="Chen M.Y."/>
            <person name="Teng W.K."/>
            <person name="Zhao L."/>
            <person name="Hu C.X."/>
            <person name="Zhou Y.K."/>
            <person name="Han B.P."/>
            <person name="Song L.R."/>
            <person name="Shu W.S."/>
        </authorList>
    </citation>
    <scope>NUCLEOTIDE SEQUENCE [LARGE SCALE GENOMIC DNA]</scope>
    <source>
        <strain evidence="3">FACHB-251</strain>
    </source>
</reference>